<evidence type="ECO:0000313" key="2">
    <source>
        <dbReference type="EMBL" id="WBO22193.1"/>
    </source>
</evidence>
<feature type="domain" description="N-acetyltransferase" evidence="1">
    <location>
        <begin position="6"/>
        <end position="65"/>
    </location>
</feature>
<dbReference type="InterPro" id="IPR000182">
    <property type="entry name" value="GNAT_dom"/>
</dbReference>
<dbReference type="PANTHER" id="PTHR43610">
    <property type="entry name" value="BLL6696 PROTEIN"/>
    <property type="match status" value="1"/>
</dbReference>
<proteinExistence type="predicted"/>
<name>A0ABY7NL09_9SPHN</name>
<dbReference type="Proteomes" id="UP001210865">
    <property type="component" value="Chromosome"/>
</dbReference>
<dbReference type="EMBL" id="CP115174">
    <property type="protein sequence ID" value="WBO22193.1"/>
    <property type="molecule type" value="Genomic_DNA"/>
</dbReference>
<keyword evidence="3" id="KW-1185">Reference proteome</keyword>
<evidence type="ECO:0000313" key="3">
    <source>
        <dbReference type="Proteomes" id="UP001210865"/>
    </source>
</evidence>
<organism evidence="2 3">
    <name type="scientific">Sphingomonas abietis</name>
    <dbReference type="NCBI Taxonomy" id="3012344"/>
    <lineage>
        <taxon>Bacteria</taxon>
        <taxon>Pseudomonadati</taxon>
        <taxon>Pseudomonadota</taxon>
        <taxon>Alphaproteobacteria</taxon>
        <taxon>Sphingomonadales</taxon>
        <taxon>Sphingomonadaceae</taxon>
        <taxon>Sphingomonas</taxon>
    </lineage>
</organism>
<dbReference type="SUPFAM" id="SSF55729">
    <property type="entry name" value="Acyl-CoA N-acyltransferases (Nat)"/>
    <property type="match status" value="1"/>
</dbReference>
<evidence type="ECO:0000259" key="1">
    <source>
        <dbReference type="Pfam" id="PF13302"/>
    </source>
</evidence>
<sequence length="91" mass="10181">MKRCAPGEVEIGWTFLATRCWGGAINGAMKRLMIEHAFGYVGTVLFFIGEDNLRSRRAVEKIGARLTERTIDPAIGGQVRRHLCYAIDRQG</sequence>
<gene>
    <name evidence="2" type="ORF">PBT88_18900</name>
</gene>
<protein>
    <submittedName>
        <fullName evidence="2">GNAT family N-acetyltransferase</fullName>
    </submittedName>
</protein>
<accession>A0ABY7NL09</accession>
<dbReference type="Pfam" id="PF13302">
    <property type="entry name" value="Acetyltransf_3"/>
    <property type="match status" value="1"/>
</dbReference>
<reference evidence="2 3" key="1">
    <citation type="submission" date="2022-12" db="EMBL/GenBank/DDBJ databases">
        <title>Sphingomonas abieness sp. nov., an endophytic bacterium isolated from Abies koreana.</title>
        <authorList>
            <person name="Jiang L."/>
            <person name="Lee J."/>
        </authorList>
    </citation>
    <scope>NUCLEOTIDE SEQUENCE [LARGE SCALE GENOMIC DNA]</scope>
    <source>
        <strain evidence="3">PAMB 00755</strain>
    </source>
</reference>
<dbReference type="RefSeq" id="WP_270076841.1">
    <property type="nucleotide sequence ID" value="NZ_CP115174.1"/>
</dbReference>
<dbReference type="PANTHER" id="PTHR43610:SF1">
    <property type="entry name" value="N-ACETYLTRANSFERASE DOMAIN-CONTAINING PROTEIN"/>
    <property type="match status" value="1"/>
</dbReference>
<dbReference type="InterPro" id="IPR016181">
    <property type="entry name" value="Acyl_CoA_acyltransferase"/>
</dbReference>
<dbReference type="Gene3D" id="3.40.630.30">
    <property type="match status" value="1"/>
</dbReference>